<dbReference type="PANTHER" id="PTHR32089">
    <property type="entry name" value="METHYL-ACCEPTING CHEMOTAXIS PROTEIN MCPB"/>
    <property type="match status" value="1"/>
</dbReference>
<dbReference type="InterPro" id="IPR004089">
    <property type="entry name" value="MCPsignal_dom"/>
</dbReference>
<dbReference type="EMBL" id="QUMO01000001">
    <property type="protein sequence ID" value="REF89405.1"/>
    <property type="molecule type" value="Genomic_DNA"/>
</dbReference>
<feature type="domain" description="Methyl-accepting transducer" evidence="3">
    <location>
        <begin position="65"/>
        <end position="301"/>
    </location>
</feature>
<gene>
    <name evidence="4" type="ORF">DES32_0626</name>
</gene>
<keyword evidence="1 2" id="KW-0807">Transducer</keyword>
<evidence type="ECO:0000259" key="3">
    <source>
        <dbReference type="PROSITE" id="PS50111"/>
    </source>
</evidence>
<dbReference type="Proteomes" id="UP000256900">
    <property type="component" value="Unassembled WGS sequence"/>
</dbReference>
<reference evidence="4 5" key="1">
    <citation type="submission" date="2018-08" db="EMBL/GenBank/DDBJ databases">
        <title>Genomic Encyclopedia of Type Strains, Phase IV (KMG-IV): sequencing the most valuable type-strain genomes for metagenomic binning, comparative biology and taxonomic classification.</title>
        <authorList>
            <person name="Goeker M."/>
        </authorList>
    </citation>
    <scope>NUCLEOTIDE SEQUENCE [LARGE SCALE GENOMIC DNA]</scope>
    <source>
        <strain evidence="4 5">BW863</strain>
    </source>
</reference>
<evidence type="ECO:0000256" key="1">
    <source>
        <dbReference type="ARBA" id="ARBA00023224"/>
    </source>
</evidence>
<dbReference type="OrthoDB" id="4514964at2"/>
<evidence type="ECO:0000313" key="5">
    <source>
        <dbReference type="Proteomes" id="UP000256900"/>
    </source>
</evidence>
<protein>
    <submittedName>
        <fullName evidence="4">Methyl-accepting chemotaxis protein (MCP) signaling protein</fullName>
    </submittedName>
</protein>
<name>A0A3D9Z3P1_9HYPH</name>
<comment type="caution">
    <text evidence="4">The sequence shown here is derived from an EMBL/GenBank/DDBJ whole genome shotgun (WGS) entry which is preliminary data.</text>
</comment>
<dbReference type="AlphaFoldDB" id="A0A3D9Z3P1"/>
<keyword evidence="5" id="KW-1185">Reference proteome</keyword>
<dbReference type="RefSeq" id="WP_115835178.1">
    <property type="nucleotide sequence ID" value="NZ_CP025086.1"/>
</dbReference>
<dbReference type="Pfam" id="PF00015">
    <property type="entry name" value="MCPsignal"/>
    <property type="match status" value="1"/>
</dbReference>
<organism evidence="4 5">
    <name type="scientific">Methylovirgula ligni</name>
    <dbReference type="NCBI Taxonomy" id="569860"/>
    <lineage>
        <taxon>Bacteria</taxon>
        <taxon>Pseudomonadati</taxon>
        <taxon>Pseudomonadota</taxon>
        <taxon>Alphaproteobacteria</taxon>
        <taxon>Hyphomicrobiales</taxon>
        <taxon>Beijerinckiaceae</taxon>
        <taxon>Methylovirgula</taxon>
    </lineage>
</organism>
<dbReference type="PROSITE" id="PS50111">
    <property type="entry name" value="CHEMOTAXIS_TRANSDUC_2"/>
    <property type="match status" value="1"/>
</dbReference>
<dbReference type="SMART" id="SM00283">
    <property type="entry name" value="MA"/>
    <property type="match status" value="1"/>
</dbReference>
<dbReference type="GO" id="GO:0016020">
    <property type="term" value="C:membrane"/>
    <property type="evidence" value="ECO:0007669"/>
    <property type="project" value="InterPro"/>
</dbReference>
<sequence>MFRRLSQKQHEAPSQVAPDEDHFAEIIEALAGTGDTAPLLDGRFGRALVRLVQTARIGNLDHLGLIATLSKEASETAVNTIWISHDAREMTRAARAISGAVEELATSTKAIADNSAESATLATQAADAMTRCAVDSQAASDAMTVIERRAGDIDDRLNVLEAAVAQIGAMAGQIEAIAERTNMLALNATIEAARAGDAGRGFAVVAEEVKALSRQTGGVTEDIYKRLHALASETALIRAAAGDSLTAVGEGLGIVRSVAAQVASGGIAMADVAHRVRCLAEHLARQRAATAEIAESTSAIAGKISKTETEVGAIDTRLTGCEAMSEQCFDAAPTLAGFARIPADAASFKHRLAAILIGAQPPQITAQWLNRDSLDASLQNFPGLRDGGRAERVAQGAAEAGSLGGAVAAAVARKDWNDATRLYRSCETALGEVIADAVLLLQAAKDAA</sequence>
<accession>A0A3D9Z3P1</accession>
<dbReference type="SUPFAM" id="SSF58104">
    <property type="entry name" value="Methyl-accepting chemotaxis protein (MCP) signaling domain"/>
    <property type="match status" value="1"/>
</dbReference>
<dbReference type="Gene3D" id="1.10.287.950">
    <property type="entry name" value="Methyl-accepting chemotaxis protein"/>
    <property type="match status" value="1"/>
</dbReference>
<evidence type="ECO:0000256" key="2">
    <source>
        <dbReference type="PROSITE-ProRule" id="PRU00284"/>
    </source>
</evidence>
<proteinExistence type="predicted"/>
<dbReference type="PANTHER" id="PTHR32089:SF112">
    <property type="entry name" value="LYSOZYME-LIKE PROTEIN-RELATED"/>
    <property type="match status" value="1"/>
</dbReference>
<dbReference type="GO" id="GO:0007165">
    <property type="term" value="P:signal transduction"/>
    <property type="evidence" value="ECO:0007669"/>
    <property type="project" value="UniProtKB-KW"/>
</dbReference>
<evidence type="ECO:0000313" key="4">
    <source>
        <dbReference type="EMBL" id="REF89405.1"/>
    </source>
</evidence>